<feature type="domain" description="Protein kinase" evidence="12">
    <location>
        <begin position="62"/>
        <end position="323"/>
    </location>
</feature>
<dbReference type="InterPro" id="IPR017441">
    <property type="entry name" value="Protein_kinase_ATP_BS"/>
</dbReference>
<dbReference type="Pfam" id="PF00069">
    <property type="entry name" value="Pkinase"/>
    <property type="match status" value="1"/>
</dbReference>
<keyword evidence="7 13" id="KW-0418">Kinase</keyword>
<keyword evidence="11" id="KW-1133">Transmembrane helix</keyword>
<dbReference type="EC" id="2.7.11.1" evidence="1"/>
<name>A0A517MH73_9BACT</name>
<dbReference type="GO" id="GO:0004674">
    <property type="term" value="F:protein serine/threonine kinase activity"/>
    <property type="evidence" value="ECO:0007669"/>
    <property type="project" value="UniProtKB-KW"/>
</dbReference>
<accession>A0A517MH73</accession>
<keyword evidence="14" id="KW-1185">Reference proteome</keyword>
<feature type="transmembrane region" description="Helical" evidence="11">
    <location>
        <begin position="348"/>
        <end position="372"/>
    </location>
</feature>
<evidence type="ECO:0000256" key="6">
    <source>
        <dbReference type="ARBA" id="ARBA00022741"/>
    </source>
</evidence>
<keyword evidence="4 13" id="KW-0808">Transferase</keyword>
<evidence type="ECO:0000256" key="4">
    <source>
        <dbReference type="ARBA" id="ARBA00022679"/>
    </source>
</evidence>
<dbReference type="InterPro" id="IPR011009">
    <property type="entry name" value="Kinase-like_dom_sf"/>
</dbReference>
<dbReference type="RefSeq" id="WP_145352245.1">
    <property type="nucleotide sequence ID" value="NZ_CP036262.1"/>
</dbReference>
<feature type="binding site" evidence="10">
    <location>
        <position position="91"/>
    </location>
    <ligand>
        <name>ATP</name>
        <dbReference type="ChEBI" id="CHEBI:30616"/>
    </ligand>
</feature>
<dbReference type="InterPro" id="IPR001680">
    <property type="entry name" value="WD40_rpt"/>
</dbReference>
<dbReference type="PANTHER" id="PTHR43289:SF6">
    <property type="entry name" value="SERINE_THREONINE-PROTEIN KINASE NEKL-3"/>
    <property type="match status" value="1"/>
</dbReference>
<dbReference type="PROSITE" id="PS00108">
    <property type="entry name" value="PROTEIN_KINASE_ST"/>
    <property type="match status" value="1"/>
</dbReference>
<protein>
    <recommendedName>
        <fullName evidence="1">non-specific serine/threonine protein kinase</fullName>
        <ecNumber evidence="1">2.7.11.1</ecNumber>
    </recommendedName>
</protein>
<evidence type="ECO:0000256" key="8">
    <source>
        <dbReference type="ARBA" id="ARBA00022840"/>
    </source>
</evidence>
<dbReference type="InterPro" id="IPR011044">
    <property type="entry name" value="Quino_amine_DH_bsu"/>
</dbReference>
<dbReference type="PROSITE" id="PS50294">
    <property type="entry name" value="WD_REPEATS_REGION"/>
    <property type="match status" value="1"/>
</dbReference>
<sequence length="1068" mass="119149">MKTFPCPSCRQPIDPVDANATTVRCKNCDTSIDLGAIRETYSVEVKTSRPAKPSVPQYLGHYRLVQILGQGSFGAVWKAHDERLERTVAIKVPRDGRFSSSQLDDFLNEARAVAKLNHPGIVRVHEVGQSTTVPYIVTELIHGSDLKDFLKTKTLSAKRAAQLSLKLAEAMGHAHDSGVVHRDLKPANVMMDEKNRPHVMDFGLAKQFIGQDVERTIDGQIMGTPAYMSPEQARGDSKHVDQRSDVYSLGVMLFEFLTGELPFRGRSAMLLRQVIEEEPPLPQKLNASIPTDLQSICLKCLEKEPDQRYESAQTYAEDLRAFLNDQPIQAKPSTRWQRFNKWCRRNPVVASISSLALSFLVAMLILSVVFLFRERGLRLSIDEALVEKTEALANAEALTLDLRRKRSGLDAAMGLVTNAQEQIKTQVLSYAQQLYAYRLRDVQREVDNGRWHQARQTLDLIAEEDPDDQLRCWAWSTLDQSLQQRCTWLDVGKRSITRMTVDFETRRVCLLAYGQVHQYRRVDNDLVELASVISANTKVRDFDHHPGSGLFAVANEGGRVRLTRSDDQSEWLPVLSSLQGIAKVRISPDAGRIVVAANDQKCAVFDANSLEPLAHWRCDRGRVEDICWHPSGESFALLTGGKVEHRLASSGDLLNTIEHGEAFRCVAWNRDGSRLLVGGWWNAWSADPETGRLDRFADHTSGTRGIFAGASVDQAYSVSSTGQISLWDVAKHRLIHTRNLVAGAPLQICVDGRSGAMVCTSGSNEIAWTAPEQESLLEPFVLKHQAPVRRIDWHPDSNRLAAADWQGRCVVWDVDQRSRLLDFYACKGHYCEAAKWNPAGDRLVTSGNDGSIQVWDAKDGSRLLKMSGHQGPAYGLAWHPDGHAFASCGVDEHVRFWNTDSTDETDSWKVGGVIEEVAWGRDGKHIFSVGHRLAIRDAASGKTLSNASAPSMFSSVAPHPIDDRFAACNMTGQIHIKSTASDYEDVVVQCSATELRALAWSPNGRCLVCADIRGNVWIRAPDAKPYLIRLRGEEGRIESRVWDAKFSPDGKRLAVCDEKGRIFVWNRP</sequence>
<dbReference type="FunFam" id="1.10.510.10:FF:000021">
    <property type="entry name" value="Serine/threonine protein kinase"/>
    <property type="match status" value="1"/>
</dbReference>
<dbReference type="CDD" id="cd14014">
    <property type="entry name" value="STKc_PknB_like"/>
    <property type="match status" value="1"/>
</dbReference>
<dbReference type="InterPro" id="IPR036322">
    <property type="entry name" value="WD40_repeat_dom_sf"/>
</dbReference>
<dbReference type="InterPro" id="IPR000719">
    <property type="entry name" value="Prot_kinase_dom"/>
</dbReference>
<keyword evidence="11" id="KW-0472">Membrane</keyword>
<dbReference type="InterPro" id="IPR008271">
    <property type="entry name" value="Ser/Thr_kinase_AS"/>
</dbReference>
<dbReference type="PROSITE" id="PS50011">
    <property type="entry name" value="PROTEIN_KINASE_DOM"/>
    <property type="match status" value="1"/>
</dbReference>
<evidence type="ECO:0000313" key="14">
    <source>
        <dbReference type="Proteomes" id="UP000320672"/>
    </source>
</evidence>
<dbReference type="SUPFAM" id="SSF56112">
    <property type="entry name" value="Protein kinase-like (PK-like)"/>
    <property type="match status" value="1"/>
</dbReference>
<proteinExistence type="predicted"/>
<dbReference type="SMART" id="SM00220">
    <property type="entry name" value="S_TKc"/>
    <property type="match status" value="1"/>
</dbReference>
<evidence type="ECO:0000256" key="9">
    <source>
        <dbReference type="PROSITE-ProRule" id="PRU00221"/>
    </source>
</evidence>
<keyword evidence="3 9" id="KW-0853">WD repeat</keyword>
<evidence type="ECO:0000256" key="11">
    <source>
        <dbReference type="SAM" id="Phobius"/>
    </source>
</evidence>
<dbReference type="Proteomes" id="UP000320672">
    <property type="component" value="Chromosome"/>
</dbReference>
<reference evidence="13 14" key="1">
    <citation type="submission" date="2019-02" db="EMBL/GenBank/DDBJ databases">
        <title>Deep-cultivation of Planctomycetes and their phenomic and genomic characterization uncovers novel biology.</title>
        <authorList>
            <person name="Wiegand S."/>
            <person name="Jogler M."/>
            <person name="Boedeker C."/>
            <person name="Pinto D."/>
            <person name="Vollmers J."/>
            <person name="Rivas-Marin E."/>
            <person name="Kohn T."/>
            <person name="Peeters S.H."/>
            <person name="Heuer A."/>
            <person name="Rast P."/>
            <person name="Oberbeckmann S."/>
            <person name="Bunk B."/>
            <person name="Jeske O."/>
            <person name="Meyerdierks A."/>
            <person name="Storesund J.E."/>
            <person name="Kallscheuer N."/>
            <person name="Luecker S."/>
            <person name="Lage O.M."/>
            <person name="Pohl T."/>
            <person name="Merkel B.J."/>
            <person name="Hornburger P."/>
            <person name="Mueller R.-W."/>
            <person name="Bruemmer F."/>
            <person name="Labrenz M."/>
            <person name="Spormann A.M."/>
            <person name="Op den Camp H."/>
            <person name="Overmann J."/>
            <person name="Amann R."/>
            <person name="Jetten M.S.M."/>
            <person name="Mascher T."/>
            <person name="Medema M.H."/>
            <person name="Devos D.P."/>
            <person name="Kaster A.-K."/>
            <person name="Ovreas L."/>
            <person name="Rohde M."/>
            <person name="Galperin M.Y."/>
            <person name="Jogler C."/>
        </authorList>
    </citation>
    <scope>NUCLEOTIDE SEQUENCE [LARGE SCALE GENOMIC DNA]</scope>
    <source>
        <strain evidence="13 14">FF011L</strain>
    </source>
</reference>
<evidence type="ECO:0000313" key="13">
    <source>
        <dbReference type="EMBL" id="QDS94231.1"/>
    </source>
</evidence>
<dbReference type="SMART" id="SM00320">
    <property type="entry name" value="WD40"/>
    <property type="match status" value="9"/>
</dbReference>
<feature type="repeat" description="WD" evidence="9">
    <location>
        <begin position="866"/>
        <end position="907"/>
    </location>
</feature>
<dbReference type="EMBL" id="CP036262">
    <property type="protein sequence ID" value="QDS94231.1"/>
    <property type="molecule type" value="Genomic_DNA"/>
</dbReference>
<feature type="repeat" description="WD" evidence="9">
    <location>
        <begin position="781"/>
        <end position="822"/>
    </location>
</feature>
<evidence type="ECO:0000256" key="10">
    <source>
        <dbReference type="PROSITE-ProRule" id="PRU10141"/>
    </source>
</evidence>
<dbReference type="GO" id="GO:0005524">
    <property type="term" value="F:ATP binding"/>
    <property type="evidence" value="ECO:0007669"/>
    <property type="project" value="UniProtKB-UniRule"/>
</dbReference>
<dbReference type="AlphaFoldDB" id="A0A517MH73"/>
<dbReference type="KEGG" id="rml:FF011L_30100"/>
<evidence type="ECO:0000256" key="3">
    <source>
        <dbReference type="ARBA" id="ARBA00022574"/>
    </source>
</evidence>
<dbReference type="SUPFAM" id="SSF50969">
    <property type="entry name" value="YVTN repeat-like/Quinoprotein amine dehydrogenase"/>
    <property type="match status" value="1"/>
</dbReference>
<feature type="repeat" description="WD" evidence="9">
    <location>
        <begin position="836"/>
        <end position="865"/>
    </location>
</feature>
<evidence type="ECO:0000259" key="12">
    <source>
        <dbReference type="PROSITE" id="PS50011"/>
    </source>
</evidence>
<dbReference type="OrthoDB" id="500858at2"/>
<dbReference type="PROSITE" id="PS00678">
    <property type="entry name" value="WD_REPEATS_1"/>
    <property type="match status" value="1"/>
</dbReference>
<keyword evidence="5" id="KW-0677">Repeat</keyword>
<dbReference type="PROSITE" id="PS00107">
    <property type="entry name" value="PROTEIN_KINASE_ATP"/>
    <property type="match status" value="1"/>
</dbReference>
<dbReference type="PROSITE" id="PS50082">
    <property type="entry name" value="WD_REPEATS_2"/>
    <property type="match status" value="3"/>
</dbReference>
<dbReference type="InterPro" id="IPR015943">
    <property type="entry name" value="WD40/YVTN_repeat-like_dom_sf"/>
</dbReference>
<evidence type="ECO:0000256" key="1">
    <source>
        <dbReference type="ARBA" id="ARBA00012513"/>
    </source>
</evidence>
<keyword evidence="8 10" id="KW-0067">ATP-binding</keyword>
<dbReference type="Gene3D" id="1.10.510.10">
    <property type="entry name" value="Transferase(Phosphotransferase) domain 1"/>
    <property type="match status" value="1"/>
</dbReference>
<organism evidence="13 14">
    <name type="scientific">Roseimaritima multifibrata</name>
    <dbReference type="NCBI Taxonomy" id="1930274"/>
    <lineage>
        <taxon>Bacteria</taxon>
        <taxon>Pseudomonadati</taxon>
        <taxon>Planctomycetota</taxon>
        <taxon>Planctomycetia</taxon>
        <taxon>Pirellulales</taxon>
        <taxon>Pirellulaceae</taxon>
        <taxon>Roseimaritima</taxon>
    </lineage>
</organism>
<evidence type="ECO:0000256" key="5">
    <source>
        <dbReference type="ARBA" id="ARBA00022737"/>
    </source>
</evidence>
<dbReference type="Pfam" id="PF00400">
    <property type="entry name" value="WD40"/>
    <property type="match status" value="4"/>
</dbReference>
<dbReference type="PANTHER" id="PTHR43289">
    <property type="entry name" value="MITOGEN-ACTIVATED PROTEIN KINASE KINASE KINASE 20-RELATED"/>
    <property type="match status" value="1"/>
</dbReference>
<evidence type="ECO:0000256" key="2">
    <source>
        <dbReference type="ARBA" id="ARBA00022527"/>
    </source>
</evidence>
<dbReference type="Gene3D" id="3.30.200.20">
    <property type="entry name" value="Phosphorylase Kinase, domain 1"/>
    <property type="match status" value="1"/>
</dbReference>
<keyword evidence="11" id="KW-0812">Transmembrane</keyword>
<dbReference type="SUPFAM" id="SSF50978">
    <property type="entry name" value="WD40 repeat-like"/>
    <property type="match status" value="1"/>
</dbReference>
<evidence type="ECO:0000256" key="7">
    <source>
        <dbReference type="ARBA" id="ARBA00022777"/>
    </source>
</evidence>
<gene>
    <name evidence="13" type="primary">pknB_11</name>
    <name evidence="13" type="ORF">FF011L_30100</name>
</gene>
<keyword evidence="2" id="KW-0723">Serine/threonine-protein kinase</keyword>
<dbReference type="InterPro" id="IPR019775">
    <property type="entry name" value="WD40_repeat_CS"/>
</dbReference>
<keyword evidence="6 10" id="KW-0547">Nucleotide-binding</keyword>
<dbReference type="Gene3D" id="2.130.10.10">
    <property type="entry name" value="YVTN repeat-like/Quinoprotein amine dehydrogenase"/>
    <property type="match status" value="4"/>
</dbReference>